<name>A0AAX0WV91_9GAMM</name>
<dbReference type="EMBL" id="NBTX02000004">
    <property type="protein sequence ID" value="PNL61970.1"/>
    <property type="molecule type" value="Genomic_DNA"/>
</dbReference>
<protein>
    <submittedName>
        <fullName evidence="2">Uncharacterized protein</fullName>
    </submittedName>
</protein>
<evidence type="ECO:0000313" key="2">
    <source>
        <dbReference type="EMBL" id="PNL61970.1"/>
    </source>
</evidence>
<accession>A0AAX0WV91</accession>
<organism evidence="2 3">
    <name type="scientific">Legionella anisa</name>
    <dbReference type="NCBI Taxonomy" id="28082"/>
    <lineage>
        <taxon>Bacteria</taxon>
        <taxon>Pseudomonadati</taxon>
        <taxon>Pseudomonadota</taxon>
        <taxon>Gammaproteobacteria</taxon>
        <taxon>Legionellales</taxon>
        <taxon>Legionellaceae</taxon>
        <taxon>Legionella</taxon>
    </lineage>
</organism>
<feature type="coiled-coil region" evidence="1">
    <location>
        <begin position="122"/>
        <end position="149"/>
    </location>
</feature>
<dbReference type="Proteomes" id="UP000192511">
    <property type="component" value="Unassembled WGS sequence"/>
</dbReference>
<reference evidence="2" key="1">
    <citation type="submission" date="2017-12" db="EMBL/GenBank/DDBJ databases">
        <title>FDA dAtabase for Regulatory Grade micrObial Sequences (FDA-ARGOS): Supporting development and validation of Infectious Disease Dx tests.</title>
        <authorList>
            <person name="Kerrigan L."/>
            <person name="Tallon L.J."/>
            <person name="Sadzewicz L."/>
            <person name="Sengamalay N."/>
            <person name="Ott S."/>
            <person name="Godinez A."/>
            <person name="Nagaraj S."/>
            <person name="Vavikolanu K."/>
            <person name="Vyas G."/>
            <person name="Nadendla S."/>
            <person name="Aluvathingal J."/>
            <person name="Sichtig H."/>
        </authorList>
    </citation>
    <scope>NUCLEOTIDE SEQUENCE [LARGE SCALE GENOMIC DNA]</scope>
    <source>
        <strain evidence="2">FDAARGOS_200</strain>
    </source>
</reference>
<proteinExistence type="predicted"/>
<comment type="caution">
    <text evidence="2">The sequence shown here is derived from an EMBL/GenBank/DDBJ whole genome shotgun (WGS) entry which is preliminary data.</text>
</comment>
<evidence type="ECO:0000256" key="1">
    <source>
        <dbReference type="SAM" id="Coils"/>
    </source>
</evidence>
<evidence type="ECO:0000313" key="3">
    <source>
        <dbReference type="Proteomes" id="UP000192511"/>
    </source>
</evidence>
<sequence length="552" mass="63565">MRNQQLRAIYANQREISTERTLLEQVKEFAEIGFNKNLEEYIKSNREKIELYTSIQFDTSKYSEKYLEFLNGLILALSLEEKDIKTKTIRDKRALNEHYSRQPKTKGEYPSIEDVEDSTTLNRNVINRLDAFKKEVEALRNQQLILKAKSLVKSAKADIDVNQENLRLMKIGYLELLSNYSLESSVAFEREFDHLFGEKSISTFRKHFAGRKRIMDEIMEECKETSVEEEIKKEQFKLDQHIMNFELIVKQATDLKSLATLLKQVKTIEGSITQKAGELLIPSEAQKLQELIRFIAEKEQEIQRIKKGIKGTSEIHQQTIRAIETIEQSIQKKKVEAESFLQQISKTSSEVQQKIEGRQVGVPAPSDQVNKEASLTKKNRLLEAISLIKTYRETLESEQKKFSVKFFHKSRNHEKLSYCQSLEKELNSQINTLDRESNLLLIIKNAHDKATKESGAQKEITKGGSYFGTSRMLSLQRLLGIDEAWQTKGHSKFLVFSTQSNLHGLKTSGVVGDKVHKIVKNFYLGVDNSNEPYQEIKKQAFPNAAVNNPQCS</sequence>
<gene>
    <name evidence="2" type="ORF">A6J39_012540</name>
</gene>
<keyword evidence="3" id="KW-1185">Reference proteome</keyword>
<dbReference type="AlphaFoldDB" id="A0AAX0WV91"/>
<keyword evidence="1" id="KW-0175">Coiled coil</keyword>